<dbReference type="EMBL" id="SUMC01000187">
    <property type="protein sequence ID" value="TJZ95301.1"/>
    <property type="molecule type" value="Genomic_DNA"/>
</dbReference>
<dbReference type="AlphaFoldDB" id="A0A4U0RI16"/>
<reference evidence="2 3" key="1">
    <citation type="submission" date="2019-04" db="EMBL/GenBank/DDBJ databases">
        <title>Streptomyces oryziradicis sp. nov., a novel actinomycete isolated from rhizosphere soil of rice (Oryza sativa L.).</title>
        <authorList>
            <person name="Li C."/>
        </authorList>
    </citation>
    <scope>NUCLEOTIDE SEQUENCE [LARGE SCALE GENOMIC DNA]</scope>
    <source>
        <strain evidence="2 3">NEAU-C40</strain>
    </source>
</reference>
<dbReference type="Proteomes" id="UP000305778">
    <property type="component" value="Unassembled WGS sequence"/>
</dbReference>
<proteinExistence type="predicted"/>
<evidence type="ECO:0000313" key="2">
    <source>
        <dbReference type="EMBL" id="TJZ95301.1"/>
    </source>
</evidence>
<dbReference type="Pfam" id="PF19054">
    <property type="entry name" value="DUF5753"/>
    <property type="match status" value="1"/>
</dbReference>
<dbReference type="GO" id="GO:0003677">
    <property type="term" value="F:DNA binding"/>
    <property type="evidence" value="ECO:0007669"/>
    <property type="project" value="InterPro"/>
</dbReference>
<dbReference type="PROSITE" id="PS50943">
    <property type="entry name" value="HTH_CROC1"/>
    <property type="match status" value="1"/>
</dbReference>
<dbReference type="InterPro" id="IPR010982">
    <property type="entry name" value="Lambda_DNA-bd_dom_sf"/>
</dbReference>
<dbReference type="OrthoDB" id="3462393at2"/>
<dbReference type="InterPro" id="IPR043917">
    <property type="entry name" value="DUF5753"/>
</dbReference>
<sequence>MPPRTNPTARQERLGAELRKMREHAGMTAREAAKLLGSNPIQMSHVESGRSGISEERIRRLAAYYDCGDAPLVDALVDIAQPRDRGWWEGYRGILPAPLLDLSELEYYSGLLRAIQVTHIPGAFQTEDYARTVFGHTIPQLPGTDLEARVAHRMQRRDFFLLDKAPTYEAVIHEAALRMRFGSRKILRAQLDYLQEVSERPNITLRVIPFEAEGYIGSGHAMVYACGQVPQLDTVQIEAEHAVTLLDAAAHLAKYRTIFDAVKAVTLGETESRGFIQSVAQQL</sequence>
<dbReference type="SUPFAM" id="SSF47413">
    <property type="entry name" value="lambda repressor-like DNA-binding domains"/>
    <property type="match status" value="1"/>
</dbReference>
<evidence type="ECO:0000313" key="3">
    <source>
        <dbReference type="Proteomes" id="UP000305778"/>
    </source>
</evidence>
<dbReference type="SMART" id="SM00530">
    <property type="entry name" value="HTH_XRE"/>
    <property type="match status" value="1"/>
</dbReference>
<evidence type="ECO:0000259" key="1">
    <source>
        <dbReference type="PROSITE" id="PS50943"/>
    </source>
</evidence>
<dbReference type="Pfam" id="PF13560">
    <property type="entry name" value="HTH_31"/>
    <property type="match status" value="1"/>
</dbReference>
<dbReference type="RefSeq" id="WP_136730997.1">
    <property type="nucleotide sequence ID" value="NZ_SUMC01000187.1"/>
</dbReference>
<comment type="caution">
    <text evidence="2">The sequence shown here is derived from an EMBL/GenBank/DDBJ whole genome shotgun (WGS) entry which is preliminary data.</text>
</comment>
<feature type="domain" description="HTH cro/C1-type" evidence="1">
    <location>
        <begin position="18"/>
        <end position="73"/>
    </location>
</feature>
<dbReference type="CDD" id="cd00093">
    <property type="entry name" value="HTH_XRE"/>
    <property type="match status" value="1"/>
</dbReference>
<keyword evidence="3" id="KW-1185">Reference proteome</keyword>
<dbReference type="InterPro" id="IPR001387">
    <property type="entry name" value="Cro/C1-type_HTH"/>
</dbReference>
<accession>A0A4U0RI16</accession>
<organism evidence="2 3">
    <name type="scientific">Actinacidiphila oryziradicis</name>
    <dbReference type="NCBI Taxonomy" id="2571141"/>
    <lineage>
        <taxon>Bacteria</taxon>
        <taxon>Bacillati</taxon>
        <taxon>Actinomycetota</taxon>
        <taxon>Actinomycetes</taxon>
        <taxon>Kitasatosporales</taxon>
        <taxon>Streptomycetaceae</taxon>
        <taxon>Actinacidiphila</taxon>
    </lineage>
</organism>
<name>A0A4U0RI16_9ACTN</name>
<dbReference type="Gene3D" id="1.10.260.40">
    <property type="entry name" value="lambda repressor-like DNA-binding domains"/>
    <property type="match status" value="1"/>
</dbReference>
<gene>
    <name evidence="2" type="ORF">FCI23_52395</name>
</gene>
<protein>
    <submittedName>
        <fullName evidence="2">Helix-turn-helix domain-containing protein</fullName>
    </submittedName>
</protein>